<keyword evidence="3" id="KW-1185">Reference proteome</keyword>
<name>A0AAQ4EY74_AMBAM</name>
<evidence type="ECO:0000256" key="1">
    <source>
        <dbReference type="ARBA" id="ARBA00093458"/>
    </source>
</evidence>
<evidence type="ECO:0008006" key="4">
    <source>
        <dbReference type="Google" id="ProtNLM"/>
    </source>
</evidence>
<dbReference type="InterPro" id="IPR018865">
    <property type="entry name" value="STK19-like"/>
</dbReference>
<dbReference type="Proteomes" id="UP001321473">
    <property type="component" value="Unassembled WGS sequence"/>
</dbReference>
<reference evidence="2 3" key="1">
    <citation type="journal article" date="2023" name="Arcadia Sci">
        <title>De novo assembly of a long-read Amblyomma americanum tick genome.</title>
        <authorList>
            <person name="Chou S."/>
            <person name="Poskanzer K.E."/>
            <person name="Rollins M."/>
            <person name="Thuy-Boun P.S."/>
        </authorList>
    </citation>
    <scope>NUCLEOTIDE SEQUENCE [LARGE SCALE GENOMIC DNA]</scope>
    <source>
        <strain evidence="2">F_SG_1</strain>
        <tissue evidence="2">Salivary glands</tissue>
    </source>
</reference>
<evidence type="ECO:0000313" key="3">
    <source>
        <dbReference type="Proteomes" id="UP001321473"/>
    </source>
</evidence>
<dbReference type="EMBL" id="JARKHS020009775">
    <property type="protein sequence ID" value="KAK8779488.1"/>
    <property type="molecule type" value="Genomic_DNA"/>
</dbReference>
<protein>
    <recommendedName>
        <fullName evidence="4">Serine/threonine-protein kinase 19</fullName>
    </recommendedName>
</protein>
<dbReference type="PANTHER" id="PTHR15243">
    <property type="entry name" value="SERINE/THREONINE-PROTEIN KINASE 19"/>
    <property type="match status" value="1"/>
</dbReference>
<comment type="similarity">
    <text evidence="1">Belongs to the STK19 family.</text>
</comment>
<evidence type="ECO:0000313" key="2">
    <source>
        <dbReference type="EMBL" id="KAK8779488.1"/>
    </source>
</evidence>
<dbReference type="PANTHER" id="PTHR15243:SF0">
    <property type="entry name" value="SERINE_THREONINE-PROTEIN KINASE 19"/>
    <property type="match status" value="1"/>
</dbReference>
<gene>
    <name evidence="2" type="ORF">V5799_019164</name>
</gene>
<dbReference type="Pfam" id="PF10494">
    <property type="entry name" value="Stk19"/>
    <property type="match status" value="1"/>
</dbReference>
<sequence length="274" mass="30451">MSHKRLMRARKRLCCPAEPFSTAHSKVSSCQDAVLRLHGGDLSRSHCRIAGETKSALQMLRSIFPSDKFQAGFPAIAMRHQLYAMVPNRTEVDKALTEMTERGEVRVFQLGPHETDAAVLFTEDYGIYVHQRSGHSSAVEKLLERVVLRCWNASYSHSSLAIEHGLSDSDISELEHLGLLVPHGMGDDGSGGRHWWLGVPGALCFLRTLVRGRVALLQVLRRSKHQELSRAELESLRLPRGTKLGIGYFVYDAVGANLVACVKTTAGDLLRLRE</sequence>
<dbReference type="AlphaFoldDB" id="A0AAQ4EY74"/>
<dbReference type="GO" id="GO:0046579">
    <property type="term" value="P:positive regulation of Ras protein signal transduction"/>
    <property type="evidence" value="ECO:0007669"/>
    <property type="project" value="TreeGrafter"/>
</dbReference>
<organism evidence="2 3">
    <name type="scientific">Amblyomma americanum</name>
    <name type="common">Lone star tick</name>
    <dbReference type="NCBI Taxonomy" id="6943"/>
    <lineage>
        <taxon>Eukaryota</taxon>
        <taxon>Metazoa</taxon>
        <taxon>Ecdysozoa</taxon>
        <taxon>Arthropoda</taxon>
        <taxon>Chelicerata</taxon>
        <taxon>Arachnida</taxon>
        <taxon>Acari</taxon>
        <taxon>Parasitiformes</taxon>
        <taxon>Ixodida</taxon>
        <taxon>Ixodoidea</taxon>
        <taxon>Ixodidae</taxon>
        <taxon>Amblyomminae</taxon>
        <taxon>Amblyomma</taxon>
    </lineage>
</organism>
<accession>A0AAQ4EY74</accession>
<comment type="caution">
    <text evidence="2">The sequence shown here is derived from an EMBL/GenBank/DDBJ whole genome shotgun (WGS) entry which is preliminary data.</text>
</comment>
<proteinExistence type="inferred from homology"/>